<comment type="caution">
    <text evidence="2">The sequence shown here is derived from an EMBL/GenBank/DDBJ whole genome shotgun (WGS) entry which is preliminary data.</text>
</comment>
<dbReference type="InterPro" id="IPR001119">
    <property type="entry name" value="SLH_dom"/>
</dbReference>
<protein>
    <submittedName>
        <fullName evidence="2">S-layer homology domain-containing protein</fullName>
    </submittedName>
</protein>
<evidence type="ECO:0000259" key="1">
    <source>
        <dbReference type="PROSITE" id="PS51272"/>
    </source>
</evidence>
<proteinExistence type="predicted"/>
<evidence type="ECO:0000313" key="2">
    <source>
        <dbReference type="EMBL" id="MBD2862463.1"/>
    </source>
</evidence>
<dbReference type="EMBL" id="JACXJA010000011">
    <property type="protein sequence ID" value="MBD2862463.1"/>
    <property type="molecule type" value="Genomic_DNA"/>
</dbReference>
<dbReference type="Proteomes" id="UP000639396">
    <property type="component" value="Unassembled WGS sequence"/>
</dbReference>
<organism evidence="2 3">
    <name type="scientific">Paenibacillus oceani</name>
    <dbReference type="NCBI Taxonomy" id="2772510"/>
    <lineage>
        <taxon>Bacteria</taxon>
        <taxon>Bacillati</taxon>
        <taxon>Bacillota</taxon>
        <taxon>Bacilli</taxon>
        <taxon>Bacillales</taxon>
        <taxon>Paenibacillaceae</taxon>
        <taxon>Paenibacillus</taxon>
    </lineage>
</organism>
<evidence type="ECO:0000313" key="3">
    <source>
        <dbReference type="Proteomes" id="UP000639396"/>
    </source>
</evidence>
<accession>A0A927C997</accession>
<sequence length="46" mass="4804">MSGWARDAIKLAAALGLLNGRDGGLFVPPGQLTRAEAIQVLSKLVK</sequence>
<reference evidence="2" key="1">
    <citation type="submission" date="2020-09" db="EMBL/GenBank/DDBJ databases">
        <title>A novel bacterium of genus Paenibacillus, isolated from South China Sea.</title>
        <authorList>
            <person name="Huang H."/>
            <person name="Mo K."/>
            <person name="Hu Y."/>
        </authorList>
    </citation>
    <scope>NUCLEOTIDE SEQUENCE</scope>
    <source>
        <strain evidence="2">IB182363</strain>
    </source>
</reference>
<feature type="domain" description="SLH" evidence="1">
    <location>
        <begin position="1"/>
        <end position="46"/>
    </location>
</feature>
<name>A0A927C997_9BACL</name>
<dbReference type="RefSeq" id="WP_190927426.1">
    <property type="nucleotide sequence ID" value="NZ_JACXJA010000011.1"/>
</dbReference>
<dbReference type="AlphaFoldDB" id="A0A927C997"/>
<dbReference type="PROSITE" id="PS51272">
    <property type="entry name" value="SLH"/>
    <property type="match status" value="1"/>
</dbReference>
<dbReference type="Pfam" id="PF00395">
    <property type="entry name" value="SLH"/>
    <property type="match status" value="1"/>
</dbReference>
<gene>
    <name evidence="2" type="ORF">IDH45_10760</name>
</gene>
<keyword evidence="3" id="KW-1185">Reference proteome</keyword>